<gene>
    <name evidence="2" type="ORF">GCM10007989_18460</name>
</gene>
<dbReference type="AlphaFoldDB" id="A0A918S3U0"/>
<organism evidence="2 3">
    <name type="scientific">Devosia pacifica</name>
    <dbReference type="NCBI Taxonomy" id="1335967"/>
    <lineage>
        <taxon>Bacteria</taxon>
        <taxon>Pseudomonadati</taxon>
        <taxon>Pseudomonadota</taxon>
        <taxon>Alphaproteobacteria</taxon>
        <taxon>Hyphomicrobiales</taxon>
        <taxon>Devosiaceae</taxon>
        <taxon>Devosia</taxon>
    </lineage>
</organism>
<keyword evidence="1" id="KW-0472">Membrane</keyword>
<dbReference type="InterPro" id="IPR024399">
    <property type="entry name" value="DUF2628"/>
</dbReference>
<evidence type="ECO:0000313" key="2">
    <source>
        <dbReference type="EMBL" id="GHA23287.1"/>
    </source>
</evidence>
<evidence type="ECO:0008006" key="4">
    <source>
        <dbReference type="Google" id="ProtNLM"/>
    </source>
</evidence>
<name>A0A918S3U0_9HYPH</name>
<keyword evidence="3" id="KW-1185">Reference proteome</keyword>
<sequence length="121" mass="13599">MTLYAVFEPEFGKRDSAPLAVAEQFDWLAFLLPPAFFVRNGLWLELVGFVVAFIALRTAGEYIGADATFWLYWLGVLWLGFAAPSIRRAGLRRAGWRYKAELTASAPDTAQLVWLKLGRDA</sequence>
<dbReference type="RefSeq" id="WP_189425398.1">
    <property type="nucleotide sequence ID" value="NZ_BMZE01000002.1"/>
</dbReference>
<dbReference type="Pfam" id="PF10947">
    <property type="entry name" value="DUF2628"/>
    <property type="match status" value="1"/>
</dbReference>
<protein>
    <recommendedName>
        <fullName evidence="4">DUF2628 domain-containing protein</fullName>
    </recommendedName>
</protein>
<dbReference type="EMBL" id="BMZE01000002">
    <property type="protein sequence ID" value="GHA23287.1"/>
    <property type="molecule type" value="Genomic_DNA"/>
</dbReference>
<proteinExistence type="predicted"/>
<evidence type="ECO:0000313" key="3">
    <source>
        <dbReference type="Proteomes" id="UP000646579"/>
    </source>
</evidence>
<dbReference type="Proteomes" id="UP000646579">
    <property type="component" value="Unassembled WGS sequence"/>
</dbReference>
<keyword evidence="1" id="KW-0812">Transmembrane</keyword>
<reference evidence="2" key="2">
    <citation type="submission" date="2020-09" db="EMBL/GenBank/DDBJ databases">
        <authorList>
            <person name="Sun Q."/>
            <person name="Kim S."/>
        </authorList>
    </citation>
    <scope>NUCLEOTIDE SEQUENCE</scope>
    <source>
        <strain evidence="2">KCTC 32437</strain>
    </source>
</reference>
<feature type="transmembrane region" description="Helical" evidence="1">
    <location>
        <begin position="69"/>
        <end position="86"/>
    </location>
</feature>
<reference evidence="2" key="1">
    <citation type="journal article" date="2014" name="Int. J. Syst. Evol. Microbiol.">
        <title>Complete genome sequence of Corynebacterium casei LMG S-19264T (=DSM 44701T), isolated from a smear-ripened cheese.</title>
        <authorList>
            <consortium name="US DOE Joint Genome Institute (JGI-PGF)"/>
            <person name="Walter F."/>
            <person name="Albersmeier A."/>
            <person name="Kalinowski J."/>
            <person name="Ruckert C."/>
        </authorList>
    </citation>
    <scope>NUCLEOTIDE SEQUENCE</scope>
    <source>
        <strain evidence="2">KCTC 32437</strain>
    </source>
</reference>
<evidence type="ECO:0000256" key="1">
    <source>
        <dbReference type="SAM" id="Phobius"/>
    </source>
</evidence>
<keyword evidence="1" id="KW-1133">Transmembrane helix</keyword>
<feature type="transmembrane region" description="Helical" evidence="1">
    <location>
        <begin position="42"/>
        <end position="63"/>
    </location>
</feature>
<comment type="caution">
    <text evidence="2">The sequence shown here is derived from an EMBL/GenBank/DDBJ whole genome shotgun (WGS) entry which is preliminary data.</text>
</comment>
<accession>A0A918S3U0</accession>